<evidence type="ECO:0000313" key="1">
    <source>
        <dbReference type="EMBL" id="KYL05333.1"/>
    </source>
</evidence>
<dbReference type="RefSeq" id="WP_062680902.1">
    <property type="nucleotide sequence ID" value="NZ_CP028107.1"/>
</dbReference>
<dbReference type="AlphaFoldDB" id="A0A162J8H3"/>
<reference evidence="1 2" key="1">
    <citation type="submission" date="2016-03" db="EMBL/GenBank/DDBJ databases">
        <title>Comparative genomics of human isolates of Fusobacterium necrophorum.</title>
        <authorList>
            <person name="Jensen A."/>
            <person name="Bank S."/>
            <person name="Andersen P.S."/>
            <person name="Kristensen L.H."/>
            <person name="Prag J."/>
        </authorList>
    </citation>
    <scope>NUCLEOTIDE SEQUENCE [LARGE SCALE GENOMIC DNA]</scope>
    <source>
        <strain evidence="1 2">LS_1264</strain>
    </source>
</reference>
<evidence type="ECO:0000313" key="2">
    <source>
        <dbReference type="Proteomes" id="UP000075816"/>
    </source>
</evidence>
<dbReference type="EMBL" id="LVEA01000001">
    <property type="protein sequence ID" value="KYL05333.1"/>
    <property type="molecule type" value="Genomic_DNA"/>
</dbReference>
<sequence length="212" mass="24266">MINKRDEFYSSTISGVNLKCKFAFPKIYFTKKQEDLHKRIYFDIGFLTDIGWKQSNSSSAKFNLTSIGPIDIYSGAIITEGSMAFKIFHYNSFEHLKDEILKGINNGRDTIDFPEIYDSPFLSLDEEWEDWEFHNDGSKINWSQMPLFDVVLIAEAKDQYNRSEIRKKVIHGVKITSQNFGLSIDSTEISSVATFMAIGVVSDWELVNEGGN</sequence>
<dbReference type="Proteomes" id="UP000075816">
    <property type="component" value="Unassembled WGS sequence"/>
</dbReference>
<name>A0A162J8H3_9FUSO</name>
<comment type="caution">
    <text evidence="1">The sequence shown here is derived from an EMBL/GenBank/DDBJ whole genome shotgun (WGS) entry which is preliminary data.</text>
</comment>
<organism evidence="1 2">
    <name type="scientific">Fusobacterium necrophorum subsp. funduliforme</name>
    <dbReference type="NCBI Taxonomy" id="143387"/>
    <lineage>
        <taxon>Bacteria</taxon>
        <taxon>Fusobacteriati</taxon>
        <taxon>Fusobacteriota</taxon>
        <taxon>Fusobacteriia</taxon>
        <taxon>Fusobacteriales</taxon>
        <taxon>Fusobacteriaceae</taxon>
        <taxon>Fusobacterium</taxon>
    </lineage>
</organism>
<protein>
    <submittedName>
        <fullName evidence="1">Uncharacterized protein</fullName>
    </submittedName>
</protein>
<proteinExistence type="predicted"/>
<accession>A0A162J8H3</accession>
<gene>
    <name evidence="1" type="ORF">A2J07_00930</name>
</gene>